<dbReference type="InterPro" id="IPR001853">
    <property type="entry name" value="DSBA-like_thioredoxin_dom"/>
</dbReference>
<evidence type="ECO:0000259" key="1">
    <source>
        <dbReference type="Pfam" id="PF01323"/>
    </source>
</evidence>
<reference evidence="2 3" key="1">
    <citation type="submission" date="2020-04" db="EMBL/GenBank/DDBJ databases">
        <title>Knoellia sp. isolate from air conditioner.</title>
        <authorList>
            <person name="Chea S."/>
            <person name="Kim D.-U."/>
        </authorList>
    </citation>
    <scope>NUCLEOTIDE SEQUENCE [LARGE SCALE GENOMIC DNA]</scope>
    <source>
        <strain evidence="2 3">DB2414S</strain>
    </source>
</reference>
<gene>
    <name evidence="2" type="ORF">HJG52_19735</name>
</gene>
<evidence type="ECO:0000313" key="2">
    <source>
        <dbReference type="EMBL" id="NNM48222.1"/>
    </source>
</evidence>
<keyword evidence="3" id="KW-1185">Reference proteome</keyword>
<dbReference type="InterPro" id="IPR036249">
    <property type="entry name" value="Thioredoxin-like_sf"/>
</dbReference>
<dbReference type="SUPFAM" id="SSF52833">
    <property type="entry name" value="Thioredoxin-like"/>
    <property type="match status" value="1"/>
</dbReference>
<dbReference type="AlphaFoldDB" id="A0A849HLJ6"/>
<proteinExistence type="predicted"/>
<dbReference type="Proteomes" id="UP000588586">
    <property type="component" value="Unassembled WGS sequence"/>
</dbReference>
<dbReference type="RefSeq" id="WP_171245353.1">
    <property type="nucleotide sequence ID" value="NZ_JABEPQ010000007.1"/>
</dbReference>
<dbReference type="Pfam" id="PF01323">
    <property type="entry name" value="DSBA"/>
    <property type="match status" value="1"/>
</dbReference>
<dbReference type="GO" id="GO:0016491">
    <property type="term" value="F:oxidoreductase activity"/>
    <property type="evidence" value="ECO:0007669"/>
    <property type="project" value="InterPro"/>
</dbReference>
<sequence length="235" mass="24967">MSRGDLPHGSASPDRVHFCCYASPASGRPSLCDHGQLLGHATRSGWQLRAARAAAEAEAGVEPHRPELFDGSTLLVYVVDLYDPRARDYQPSVNAVLREAVPPVDVEVVQSGRYASLAAAAGLIALLATDHEDPGAVLDAVQDEFFVAGRALDEPGVLAAVSDRLGVDGEAVELFATSERALELAREDVALAKELDARGGPVLLASRGQRLFEFDGPGASGQRLVDQFRTVLERS</sequence>
<dbReference type="EMBL" id="JABEPQ010000007">
    <property type="protein sequence ID" value="NNM48222.1"/>
    <property type="molecule type" value="Genomic_DNA"/>
</dbReference>
<accession>A0A849HLJ6</accession>
<feature type="domain" description="DSBA-like thioredoxin" evidence="1">
    <location>
        <begin position="115"/>
        <end position="215"/>
    </location>
</feature>
<protein>
    <recommendedName>
        <fullName evidence="1">DSBA-like thioredoxin domain-containing protein</fullName>
    </recommendedName>
</protein>
<organism evidence="2 3">
    <name type="scientific">Knoellia koreensis</name>
    <dbReference type="NCBI Taxonomy" id="2730921"/>
    <lineage>
        <taxon>Bacteria</taxon>
        <taxon>Bacillati</taxon>
        <taxon>Actinomycetota</taxon>
        <taxon>Actinomycetes</taxon>
        <taxon>Micrococcales</taxon>
        <taxon>Intrasporangiaceae</taxon>
        <taxon>Knoellia</taxon>
    </lineage>
</organism>
<name>A0A849HLJ6_9MICO</name>
<dbReference type="Gene3D" id="3.40.30.10">
    <property type="entry name" value="Glutaredoxin"/>
    <property type="match status" value="1"/>
</dbReference>
<comment type="caution">
    <text evidence="2">The sequence shown here is derived from an EMBL/GenBank/DDBJ whole genome shotgun (WGS) entry which is preliminary data.</text>
</comment>
<evidence type="ECO:0000313" key="3">
    <source>
        <dbReference type="Proteomes" id="UP000588586"/>
    </source>
</evidence>